<evidence type="ECO:0000256" key="9">
    <source>
        <dbReference type="HAMAP-Rule" id="MF_00494"/>
    </source>
</evidence>
<dbReference type="GO" id="GO:0004801">
    <property type="term" value="F:transaldolase activity"/>
    <property type="evidence" value="ECO:0007669"/>
    <property type="project" value="UniProtKB-UniRule"/>
</dbReference>
<dbReference type="PATRIC" id="fig|1514904.3.peg.1236"/>
<evidence type="ECO:0000256" key="5">
    <source>
        <dbReference type="ARBA" id="ARBA00022679"/>
    </source>
</evidence>
<dbReference type="STRING" id="1514904.SU32_11965"/>
<comment type="subcellular location">
    <subcellularLocation>
        <location evidence="1 9">Cytoplasm</location>
    </subcellularLocation>
</comment>
<dbReference type="InterPro" id="IPR033919">
    <property type="entry name" value="TSA/FSA_arc/bac"/>
</dbReference>
<evidence type="ECO:0000256" key="8">
    <source>
        <dbReference type="ARBA" id="ARBA00048810"/>
    </source>
</evidence>
<dbReference type="SUPFAM" id="SSF51569">
    <property type="entry name" value="Aldolase"/>
    <property type="match status" value="1"/>
</dbReference>
<dbReference type="InterPro" id="IPR013785">
    <property type="entry name" value="Aldolase_TIM"/>
</dbReference>
<evidence type="ECO:0000256" key="3">
    <source>
        <dbReference type="ARBA" id="ARBA00005740"/>
    </source>
</evidence>
<dbReference type="FunFam" id="3.20.20.70:FF:000018">
    <property type="entry name" value="Probable transaldolase"/>
    <property type="match status" value="1"/>
</dbReference>
<accession>A0A0M9GLM7</accession>
<dbReference type="InterPro" id="IPR004731">
    <property type="entry name" value="Transaldolase_3B/F6P_aldolase"/>
</dbReference>
<dbReference type="NCBIfam" id="TIGR00875">
    <property type="entry name" value="fsa_talC_mipB"/>
    <property type="match status" value="1"/>
</dbReference>
<dbReference type="GO" id="GO:0006098">
    <property type="term" value="P:pentose-phosphate shunt"/>
    <property type="evidence" value="ECO:0007669"/>
    <property type="project" value="UniProtKB-UniRule"/>
</dbReference>
<dbReference type="RefSeq" id="WP_053999608.1">
    <property type="nucleotide sequence ID" value="NZ_JXMU01000017.1"/>
</dbReference>
<keyword evidence="4 9" id="KW-0963">Cytoplasm</keyword>
<evidence type="ECO:0000256" key="2">
    <source>
        <dbReference type="ARBA" id="ARBA00004857"/>
    </source>
</evidence>
<dbReference type="InterPro" id="IPR018225">
    <property type="entry name" value="Transaldolase_AS"/>
</dbReference>
<dbReference type="EC" id="2.2.1.2" evidence="9"/>
<dbReference type="InterPro" id="IPR022999">
    <property type="entry name" value="Transaldolase_3B"/>
</dbReference>
<dbReference type="EMBL" id="JXMU01000017">
    <property type="protein sequence ID" value="KPB00727.1"/>
    <property type="molecule type" value="Genomic_DNA"/>
</dbReference>
<evidence type="ECO:0000256" key="4">
    <source>
        <dbReference type="ARBA" id="ARBA00022490"/>
    </source>
</evidence>
<keyword evidence="5 9" id="KW-0808">Transferase</keyword>
<comment type="similarity">
    <text evidence="3 9">Belongs to the transaldolase family. Type 3B subfamily.</text>
</comment>
<proteinExistence type="inferred from homology"/>
<keyword evidence="6 9" id="KW-0570">Pentose shunt</keyword>
<dbReference type="PANTHER" id="PTHR10683:SF40">
    <property type="entry name" value="FRUCTOSE-6-PHOSPHATE ALDOLASE 1-RELATED"/>
    <property type="match status" value="1"/>
</dbReference>
<dbReference type="Proteomes" id="UP000038011">
    <property type="component" value="Unassembled WGS sequence"/>
</dbReference>
<evidence type="ECO:0000256" key="6">
    <source>
        <dbReference type="ARBA" id="ARBA00023126"/>
    </source>
</evidence>
<dbReference type="InterPro" id="IPR001585">
    <property type="entry name" value="TAL/FSA"/>
</dbReference>
<gene>
    <name evidence="9" type="primary">tal</name>
    <name evidence="10" type="ORF">SU32_11965</name>
</gene>
<dbReference type="PROSITE" id="PS01054">
    <property type="entry name" value="TRANSALDOLASE_1"/>
    <property type="match status" value="1"/>
</dbReference>
<keyword evidence="7 9" id="KW-0704">Schiff base</keyword>
<name>A0A0M9GLM7_9HYPH</name>
<evidence type="ECO:0000256" key="1">
    <source>
        <dbReference type="ARBA" id="ARBA00004496"/>
    </source>
</evidence>
<dbReference type="GO" id="GO:0042182">
    <property type="term" value="P:ketone catabolic process"/>
    <property type="evidence" value="ECO:0007669"/>
    <property type="project" value="UniProtKB-ARBA"/>
</dbReference>
<comment type="catalytic activity">
    <reaction evidence="8 9">
        <text>D-sedoheptulose 7-phosphate + D-glyceraldehyde 3-phosphate = D-erythrose 4-phosphate + beta-D-fructose 6-phosphate</text>
        <dbReference type="Rhea" id="RHEA:17053"/>
        <dbReference type="ChEBI" id="CHEBI:16897"/>
        <dbReference type="ChEBI" id="CHEBI:57483"/>
        <dbReference type="ChEBI" id="CHEBI:57634"/>
        <dbReference type="ChEBI" id="CHEBI:59776"/>
        <dbReference type="EC" id="2.2.1.2"/>
    </reaction>
</comment>
<dbReference type="GO" id="GO:0005737">
    <property type="term" value="C:cytoplasm"/>
    <property type="evidence" value="ECO:0007669"/>
    <property type="project" value="UniProtKB-SubCell"/>
</dbReference>
<keyword evidence="11" id="KW-1185">Reference proteome</keyword>
<comment type="caution">
    <text evidence="10">The sequence shown here is derived from an EMBL/GenBank/DDBJ whole genome shotgun (WGS) entry which is preliminary data.</text>
</comment>
<dbReference type="CDD" id="cd00956">
    <property type="entry name" value="Transaldolase_FSA"/>
    <property type="match status" value="1"/>
</dbReference>
<dbReference type="PANTHER" id="PTHR10683">
    <property type="entry name" value="TRANSALDOLASE"/>
    <property type="match status" value="1"/>
</dbReference>
<dbReference type="GO" id="GO:0005975">
    <property type="term" value="P:carbohydrate metabolic process"/>
    <property type="evidence" value="ECO:0007669"/>
    <property type="project" value="InterPro"/>
</dbReference>
<evidence type="ECO:0000256" key="7">
    <source>
        <dbReference type="ARBA" id="ARBA00023270"/>
    </source>
</evidence>
<reference evidence="10 11" key="1">
    <citation type="submission" date="2015-01" db="EMBL/GenBank/DDBJ databases">
        <title>Ahrensia donghaiensis sp. nov., a novel dimethylsulphoniopropionate-cleavage bacterium isolated from seawater and emended descriptions of the genus Ahrensia and Ahrensia kielensis.</title>
        <authorList>
            <person name="Liu J."/>
        </authorList>
    </citation>
    <scope>NUCLEOTIDE SEQUENCE [LARGE SCALE GENOMIC DNA]</scope>
    <source>
        <strain evidence="10 11">LZD062</strain>
    </source>
</reference>
<protein>
    <recommendedName>
        <fullName evidence="9">Probable transaldolase</fullName>
        <ecNumber evidence="9">2.2.1.2</ecNumber>
    </recommendedName>
</protein>
<sequence length="218" mass="23179">MKFFVDTADIGDIRELNATGLLDGVTTNPSLILKSGRDIIEVTKEICAEVDGPVSAEVAATDYETIMKEAAVLSKIADNICIKLPLTMDGLKACKALTSDGYKTNVTLCFSANQALLAAKAGATFISPFIGRLDDMNINGMELIGEIRTIYDNYGFSTEILAASIRTVNHVKEAALIGADVATVPPATLKALVKHPLTDKGLEQFLADWAKTGQNIAG</sequence>
<dbReference type="UniPathway" id="UPA00115">
    <property type="reaction ID" value="UER00414"/>
</dbReference>
<evidence type="ECO:0000313" key="10">
    <source>
        <dbReference type="EMBL" id="KPB00727.1"/>
    </source>
</evidence>
<feature type="active site" description="Schiff-base intermediate with substrate" evidence="9">
    <location>
        <position position="83"/>
    </location>
</feature>
<dbReference type="Gene3D" id="3.20.20.70">
    <property type="entry name" value="Aldolase class I"/>
    <property type="match status" value="1"/>
</dbReference>
<comment type="pathway">
    <text evidence="2 9">Carbohydrate degradation; pentose phosphate pathway; D-glyceraldehyde 3-phosphate and beta-D-fructose 6-phosphate from D-ribose 5-phosphate and D-xylulose 5-phosphate (non-oxidative stage): step 2/3.</text>
</comment>
<dbReference type="HAMAP" id="MF_00494">
    <property type="entry name" value="Transaldolase_3b"/>
    <property type="match status" value="1"/>
</dbReference>
<dbReference type="GO" id="GO:0016832">
    <property type="term" value="F:aldehyde-lyase activity"/>
    <property type="evidence" value="ECO:0007669"/>
    <property type="project" value="InterPro"/>
</dbReference>
<dbReference type="Pfam" id="PF00923">
    <property type="entry name" value="TAL_FSA"/>
    <property type="match status" value="1"/>
</dbReference>
<evidence type="ECO:0000313" key="11">
    <source>
        <dbReference type="Proteomes" id="UP000038011"/>
    </source>
</evidence>
<comment type="function">
    <text evidence="9">Transaldolase is important for the balance of metabolites in the pentose-phosphate pathway.</text>
</comment>
<organism evidence="10 11">
    <name type="scientific">Ahrensia marina</name>
    <dbReference type="NCBI Taxonomy" id="1514904"/>
    <lineage>
        <taxon>Bacteria</taxon>
        <taxon>Pseudomonadati</taxon>
        <taxon>Pseudomonadota</taxon>
        <taxon>Alphaproteobacteria</taxon>
        <taxon>Hyphomicrobiales</taxon>
        <taxon>Ahrensiaceae</taxon>
        <taxon>Ahrensia</taxon>
    </lineage>
</organism>
<dbReference type="OrthoDB" id="9807051at2"/>
<dbReference type="AlphaFoldDB" id="A0A0M9GLM7"/>
<dbReference type="PROSITE" id="PS00958">
    <property type="entry name" value="TRANSALDOLASE_2"/>
    <property type="match status" value="1"/>
</dbReference>